<gene>
    <name evidence="3" type="primary">g3713</name>
    <name evidence="3" type="ORF">VP750_LOCUS3168</name>
</gene>
<dbReference type="SUPFAM" id="SSF48452">
    <property type="entry name" value="TPR-like"/>
    <property type="match status" value="1"/>
</dbReference>
<feature type="compositionally biased region" description="Polar residues" evidence="1">
    <location>
        <begin position="178"/>
        <end position="197"/>
    </location>
</feature>
<feature type="compositionally biased region" description="Polar residues" evidence="1">
    <location>
        <begin position="44"/>
        <end position="53"/>
    </location>
</feature>
<evidence type="ECO:0000256" key="1">
    <source>
        <dbReference type="SAM" id="MobiDB-lite"/>
    </source>
</evidence>
<feature type="region of interest" description="Disordered" evidence="1">
    <location>
        <begin position="35"/>
        <end position="57"/>
    </location>
</feature>
<keyword evidence="4" id="KW-1185">Reference proteome</keyword>
<keyword evidence="2" id="KW-1133">Transmembrane helix</keyword>
<accession>A0ABP1FRT6</accession>
<reference evidence="3 4" key="1">
    <citation type="submission" date="2024-06" db="EMBL/GenBank/DDBJ databases">
        <authorList>
            <person name="Kraege A."/>
            <person name="Thomma B."/>
        </authorList>
    </citation>
    <scope>NUCLEOTIDE SEQUENCE [LARGE SCALE GENOMIC DNA]</scope>
</reference>
<feature type="region of interest" description="Disordered" evidence="1">
    <location>
        <begin position="175"/>
        <end position="208"/>
    </location>
</feature>
<evidence type="ECO:0000313" key="4">
    <source>
        <dbReference type="Proteomes" id="UP001497392"/>
    </source>
</evidence>
<dbReference type="PANTHER" id="PTHR35482:SF1">
    <property type="entry name" value="CYTOCHROME C OXIDASE SUBUNIT"/>
    <property type="match status" value="1"/>
</dbReference>
<evidence type="ECO:0000256" key="2">
    <source>
        <dbReference type="SAM" id="Phobius"/>
    </source>
</evidence>
<proteinExistence type="predicted"/>
<keyword evidence="2" id="KW-0812">Transmembrane</keyword>
<keyword evidence="2" id="KW-0472">Membrane</keyword>
<feature type="compositionally biased region" description="Low complexity" evidence="1">
    <location>
        <begin position="119"/>
        <end position="141"/>
    </location>
</feature>
<organism evidence="3 4">
    <name type="scientific">Coccomyxa viridis</name>
    <dbReference type="NCBI Taxonomy" id="1274662"/>
    <lineage>
        <taxon>Eukaryota</taxon>
        <taxon>Viridiplantae</taxon>
        <taxon>Chlorophyta</taxon>
        <taxon>core chlorophytes</taxon>
        <taxon>Trebouxiophyceae</taxon>
        <taxon>Trebouxiophyceae incertae sedis</taxon>
        <taxon>Coccomyxaceae</taxon>
        <taxon>Coccomyxa</taxon>
    </lineage>
</organism>
<feature type="region of interest" description="Disordered" evidence="1">
    <location>
        <begin position="105"/>
        <end position="141"/>
    </location>
</feature>
<dbReference type="PANTHER" id="PTHR35482">
    <property type="entry name" value="CYTOCHROME C OXIDASE SUBUNIT"/>
    <property type="match status" value="1"/>
</dbReference>
<name>A0ABP1FRT6_9CHLO</name>
<feature type="transmembrane region" description="Helical" evidence="2">
    <location>
        <begin position="467"/>
        <end position="487"/>
    </location>
</feature>
<dbReference type="InterPro" id="IPR011990">
    <property type="entry name" value="TPR-like_helical_dom_sf"/>
</dbReference>
<protein>
    <submittedName>
        <fullName evidence="3">G3713 protein</fullName>
    </submittedName>
</protein>
<sequence>MSHPTQSPEMSHLSSCTSSNFCHIGYATRHARKLPKFSVDRKPFSQSLRSSKWSHYARETRRCGHAEQSGADSQEERQHLDQKLDAYAQQAAAADEAQFTAALADAQETKSRAGDSSTSSQQPRPAPSNAAPRSSSAMSMREAALAKLAKARQYAAANADAPSAAAAPAAAVGEVPSLRSQPSGNLPEQPQPVSRPSTGAAAWGKSAAGTSEQAAPFLQEVAQQQKVKQEVELSAEQFTLRKEQERRALGAEVITIDRDYAEKTGASGYKPKVATWGVFPRPANISKEFGGGRTLKPGEALETEEAKAARRKRVAEKLSSYKKEAGLLVDPVAEAAAQEAYNRGQELMREGKLQEANLAFDEAMQHVSFRSCIGGEVTLQKAICLDSLGRNEEAMPLYKLISRHSAPHVARSAKRLLFGFTAGDYLKAHTITYAVQKGAYDEYFSKLTGQYNNTWSAPEGENDAGSLRVAAVAATAVILTPLVLVGAKIGMQLMR</sequence>
<dbReference type="EMBL" id="CAXHTA020000005">
    <property type="protein sequence ID" value="CAL5221509.1"/>
    <property type="molecule type" value="Genomic_DNA"/>
</dbReference>
<evidence type="ECO:0000313" key="3">
    <source>
        <dbReference type="EMBL" id="CAL5221509.1"/>
    </source>
</evidence>
<dbReference type="Proteomes" id="UP001497392">
    <property type="component" value="Unassembled WGS sequence"/>
</dbReference>
<comment type="caution">
    <text evidence="3">The sequence shown here is derived from an EMBL/GenBank/DDBJ whole genome shotgun (WGS) entry which is preliminary data.</text>
</comment>